<proteinExistence type="inferred from homology"/>
<dbReference type="CDD" id="cd09135">
    <property type="entry name" value="PLDc_PGS1_euk_1"/>
    <property type="match status" value="1"/>
</dbReference>
<dbReference type="GeneID" id="18809588"/>
<dbReference type="OrthoDB" id="10250191at2759"/>
<sequence length="506" mass="57037">MLAIAQLSAKRLRLPRSWSYRLHDAQRIHSITTSRLDPTIRDFASSLAAKQPCFSLPSQSVRVLSEPADFYRSLLNIILRARKRIFLSSLYIGSSENELIDTLDLALSRNPDLHVYLTLDYNRSTRPGPSSPILSLLPLLRQYQDRIHISLFRSPKLKGVMAEMVPPRFNEGWGTWHAKIYGADDEVIISGANLNKSYFTDRQDRYFHFSAQPALTNYCFSFLRTISNFSYRLLPSNTTNGHSLEWLNRDIGPWNFQSKAESALKKLQYSNLSASLCSPELKGASGNDVLLFPVIQAGQFNIREEEQSLSLLFEHLNSQRCIESSNPSMDLTSGYFGLYKPYQDLVLNSSIGCDIIAASPKANGFYGSGGLSGLIPEGYTLLEQRFMRAARAAGRISSTGKSLNNDVRLKEWEKDGWTYHAKGIWLSPSPDTTPVLTLFGSTNLNSRSSHLDTELSFIMMTSSEALRHTLRQEVVGLRHWAVPWKGDERKVRWRTKAIVGLVGGML</sequence>
<keyword evidence="5" id="KW-0677">Repeat</keyword>
<comment type="pathway">
    <text evidence="1 10">Phospholipid metabolism; phosphatidylglycerol biosynthesis; phosphatidylglycerol from CDP-diacylglycerol: step 1/2.</text>
</comment>
<dbReference type="Proteomes" id="UP000008064">
    <property type="component" value="Unassembled WGS sequence"/>
</dbReference>
<dbReference type="HOGENOM" id="CLU_030471_1_0_1"/>
<name>F8P726_SERL9</name>
<comment type="subcellular location">
    <subcellularLocation>
        <location evidence="10">Mitochondrion</location>
    </subcellularLocation>
</comment>
<evidence type="ECO:0000256" key="8">
    <source>
        <dbReference type="ARBA" id="ARBA00023264"/>
    </source>
</evidence>
<gene>
    <name evidence="12" type="ORF">SERLADRAFT_357874</name>
</gene>
<dbReference type="GO" id="GO:0032049">
    <property type="term" value="P:cardiolipin biosynthetic process"/>
    <property type="evidence" value="ECO:0007669"/>
    <property type="project" value="InterPro"/>
</dbReference>
<keyword evidence="3 10" id="KW-0444">Lipid biosynthesis</keyword>
<dbReference type="SMART" id="SM00155">
    <property type="entry name" value="PLDc"/>
    <property type="match status" value="2"/>
</dbReference>
<dbReference type="PIRSF" id="PIRSF000850">
    <property type="entry name" value="Phospholipase_D_PSS"/>
    <property type="match status" value="1"/>
</dbReference>
<dbReference type="RefSeq" id="XP_007322199.1">
    <property type="nucleotide sequence ID" value="XM_007322137.1"/>
</dbReference>
<dbReference type="CDD" id="cd09137">
    <property type="entry name" value="PLDc_PGS1_euk_2"/>
    <property type="match status" value="1"/>
</dbReference>
<dbReference type="GO" id="GO:0005739">
    <property type="term" value="C:mitochondrion"/>
    <property type="evidence" value="ECO:0007669"/>
    <property type="project" value="UniProtKB-SubCell"/>
</dbReference>
<evidence type="ECO:0000313" key="12">
    <source>
        <dbReference type="EMBL" id="EGO21242.1"/>
    </source>
</evidence>
<dbReference type="KEGG" id="sla:SERLADRAFT_357874"/>
<dbReference type="InterPro" id="IPR016270">
    <property type="entry name" value="PGS1"/>
</dbReference>
<evidence type="ECO:0000256" key="9">
    <source>
        <dbReference type="ARBA" id="ARBA00048586"/>
    </source>
</evidence>
<keyword evidence="10" id="KW-0496">Mitochondrion</keyword>
<dbReference type="AlphaFoldDB" id="F8P726"/>
<evidence type="ECO:0000259" key="11">
    <source>
        <dbReference type="PROSITE" id="PS50035"/>
    </source>
</evidence>
<dbReference type="InterPro" id="IPR001736">
    <property type="entry name" value="PLipase_D/transphosphatidylase"/>
</dbReference>
<keyword evidence="7 10" id="KW-0594">Phospholipid biosynthesis</keyword>
<feature type="domain" description="PLD phosphodiesterase" evidence="11">
    <location>
        <begin position="177"/>
        <end position="198"/>
    </location>
</feature>
<organism>
    <name type="scientific">Serpula lacrymans var. lacrymans (strain S7.9)</name>
    <name type="common">Dry rot fungus</name>
    <dbReference type="NCBI Taxonomy" id="578457"/>
    <lineage>
        <taxon>Eukaryota</taxon>
        <taxon>Fungi</taxon>
        <taxon>Dikarya</taxon>
        <taxon>Basidiomycota</taxon>
        <taxon>Agaricomycotina</taxon>
        <taxon>Agaricomycetes</taxon>
        <taxon>Agaricomycetidae</taxon>
        <taxon>Boletales</taxon>
        <taxon>Coniophorineae</taxon>
        <taxon>Serpulaceae</taxon>
        <taxon>Serpula</taxon>
    </lineage>
</organism>
<keyword evidence="10" id="KW-0067">ATP-binding</keyword>
<keyword evidence="10" id="KW-0547">Nucleotide-binding</keyword>
<dbReference type="SUPFAM" id="SSF56024">
    <property type="entry name" value="Phospholipase D/nuclease"/>
    <property type="match status" value="1"/>
</dbReference>
<dbReference type="EC" id="2.7.8.5" evidence="10"/>
<evidence type="ECO:0000256" key="1">
    <source>
        <dbReference type="ARBA" id="ARBA00005042"/>
    </source>
</evidence>
<evidence type="ECO:0000256" key="10">
    <source>
        <dbReference type="RuleBase" id="RU365024"/>
    </source>
</evidence>
<evidence type="ECO:0000256" key="2">
    <source>
        <dbReference type="ARBA" id="ARBA00010682"/>
    </source>
</evidence>
<comment type="similarity">
    <text evidence="2 10">Belongs to the CDP-alcohol phosphatidyltransferase class-II family.</text>
</comment>
<reference evidence="12" key="1">
    <citation type="submission" date="2011-04" db="EMBL/GenBank/DDBJ databases">
        <title>Evolution of plant cell wall degrading machinery underlies the functional diversity of forest fungi.</title>
        <authorList>
            <consortium name="US DOE Joint Genome Institute (JGI-PGF)"/>
            <person name="Eastwood D.C."/>
            <person name="Floudas D."/>
            <person name="Binder M."/>
            <person name="Majcherczyk A."/>
            <person name="Schneider P."/>
            <person name="Aerts A."/>
            <person name="Asiegbu F.O."/>
            <person name="Baker S.E."/>
            <person name="Barry K."/>
            <person name="Bendiksby M."/>
            <person name="Blumentritt M."/>
            <person name="Coutinho P.M."/>
            <person name="Cullen D."/>
            <person name="Cullen D."/>
            <person name="Gathman A."/>
            <person name="Goodell B."/>
            <person name="Henrissat B."/>
            <person name="Ihrmark K."/>
            <person name="Kauserud H."/>
            <person name="Kohler A."/>
            <person name="LaButti K."/>
            <person name="Lapidus A."/>
            <person name="Lavin J.L."/>
            <person name="Lee Y.-H."/>
            <person name="Lindquist E."/>
            <person name="Lilly W."/>
            <person name="Lucas S."/>
            <person name="Morin E."/>
            <person name="Murat C."/>
            <person name="Oguiza J.A."/>
            <person name="Park J."/>
            <person name="Pisabarro A.G."/>
            <person name="Riley R."/>
            <person name="Rosling A."/>
            <person name="Salamov A."/>
            <person name="Schmidt O."/>
            <person name="Schmutz J."/>
            <person name="Skrede I."/>
            <person name="Stenlid J."/>
            <person name="Wiebenga A."/>
            <person name="Xie X."/>
            <person name="Kues U."/>
            <person name="Hibbett D.S."/>
            <person name="Hoffmeister D."/>
            <person name="Hogberg N."/>
            <person name="Martin F."/>
            <person name="Grigoriev I.V."/>
            <person name="Watkinson S.C."/>
        </authorList>
    </citation>
    <scope>NUCLEOTIDE SEQUENCE</scope>
    <source>
        <strain evidence="12">S7.9</strain>
    </source>
</reference>
<dbReference type="GO" id="GO:0005524">
    <property type="term" value="F:ATP binding"/>
    <property type="evidence" value="ECO:0007669"/>
    <property type="project" value="UniProtKB-KW"/>
</dbReference>
<evidence type="ECO:0000256" key="3">
    <source>
        <dbReference type="ARBA" id="ARBA00022516"/>
    </source>
</evidence>
<keyword evidence="8 10" id="KW-1208">Phospholipid metabolism</keyword>
<comment type="function">
    <text evidence="10">Functions in the biosynthesis of the anionic phospholipids phosphatidylglycerol and cardiolipin.</text>
</comment>
<dbReference type="PROSITE" id="PS50035">
    <property type="entry name" value="PLD"/>
    <property type="match status" value="1"/>
</dbReference>
<dbReference type="GO" id="GO:0008444">
    <property type="term" value="F:CDP-diacylglycerol-glycerol-3-phosphate 3-phosphatidyltransferase activity"/>
    <property type="evidence" value="ECO:0007669"/>
    <property type="project" value="UniProtKB-EC"/>
</dbReference>
<evidence type="ECO:0000256" key="5">
    <source>
        <dbReference type="ARBA" id="ARBA00022737"/>
    </source>
</evidence>
<dbReference type="PANTHER" id="PTHR12586:SF1">
    <property type="entry name" value="CDP-DIACYLGLYCEROL--GLYCEROL-3-PHOSPHATE 3-PHOSPHATIDYLTRANSFERASE, MITOCHONDRIAL"/>
    <property type="match status" value="1"/>
</dbReference>
<evidence type="ECO:0000256" key="7">
    <source>
        <dbReference type="ARBA" id="ARBA00023209"/>
    </source>
</evidence>
<protein>
    <recommendedName>
        <fullName evidence="10">CDP-diacylglycerol--glycerol-3-phosphate 3-phosphatidyltransferase</fullName>
        <ecNumber evidence="10">2.7.8.5</ecNumber>
    </recommendedName>
</protein>
<accession>F8P726</accession>
<keyword evidence="6 10" id="KW-0443">Lipid metabolism</keyword>
<dbReference type="PANTHER" id="PTHR12586">
    <property type="entry name" value="CDP-DIACYLGLYCEROL--SERINE O-PHOSPHATIDYLTRANSFERASE"/>
    <property type="match status" value="1"/>
</dbReference>
<dbReference type="EMBL" id="GL945439">
    <property type="protein sequence ID" value="EGO21242.1"/>
    <property type="molecule type" value="Genomic_DNA"/>
</dbReference>
<comment type="catalytic activity">
    <reaction evidence="9 10">
        <text>a CDP-1,2-diacyl-sn-glycerol + sn-glycerol 3-phosphate = a 1,2-diacyl-sn-glycero-3-phospho-(1'-sn-glycero-3'-phosphate) + CMP + H(+)</text>
        <dbReference type="Rhea" id="RHEA:12593"/>
        <dbReference type="ChEBI" id="CHEBI:15378"/>
        <dbReference type="ChEBI" id="CHEBI:57597"/>
        <dbReference type="ChEBI" id="CHEBI:58332"/>
        <dbReference type="ChEBI" id="CHEBI:60110"/>
        <dbReference type="ChEBI" id="CHEBI:60377"/>
        <dbReference type="EC" id="2.7.8.5"/>
    </reaction>
</comment>
<dbReference type="UniPathway" id="UPA00084">
    <property type="reaction ID" value="UER00503"/>
</dbReference>
<evidence type="ECO:0000256" key="6">
    <source>
        <dbReference type="ARBA" id="ARBA00023098"/>
    </source>
</evidence>
<evidence type="ECO:0000256" key="4">
    <source>
        <dbReference type="ARBA" id="ARBA00022679"/>
    </source>
</evidence>
<keyword evidence="4 10" id="KW-0808">Transferase</keyword>
<dbReference type="Gene3D" id="3.30.870.10">
    <property type="entry name" value="Endonuclease Chain A"/>
    <property type="match status" value="2"/>
</dbReference>